<gene>
    <name evidence="1" type="ORF">KDM89_10970</name>
</gene>
<name>A0A941I6G7_9BURK</name>
<keyword evidence="2" id="KW-1185">Reference proteome</keyword>
<dbReference type="EMBL" id="JAGSPN010000007">
    <property type="protein sequence ID" value="MBR7782666.1"/>
    <property type="molecule type" value="Genomic_DNA"/>
</dbReference>
<dbReference type="RefSeq" id="WP_212688085.1">
    <property type="nucleotide sequence ID" value="NZ_JAGSPN010000007.1"/>
</dbReference>
<reference evidence="1" key="1">
    <citation type="submission" date="2021-04" db="EMBL/GenBank/DDBJ databases">
        <title>novel species isolated from subtropical streams in China.</title>
        <authorList>
            <person name="Lu H."/>
        </authorList>
    </citation>
    <scope>NUCLEOTIDE SEQUENCE</scope>
    <source>
        <strain evidence="1">LFS511W</strain>
    </source>
</reference>
<accession>A0A941I6G7</accession>
<evidence type="ECO:0000313" key="2">
    <source>
        <dbReference type="Proteomes" id="UP000680067"/>
    </source>
</evidence>
<dbReference type="AlphaFoldDB" id="A0A941I6G7"/>
<comment type="caution">
    <text evidence="1">The sequence shown here is derived from an EMBL/GenBank/DDBJ whole genome shotgun (WGS) entry which is preliminary data.</text>
</comment>
<organism evidence="1 2">
    <name type="scientific">Undibacterium luofuense</name>
    <dbReference type="NCBI Taxonomy" id="2828733"/>
    <lineage>
        <taxon>Bacteria</taxon>
        <taxon>Pseudomonadati</taxon>
        <taxon>Pseudomonadota</taxon>
        <taxon>Betaproteobacteria</taxon>
        <taxon>Burkholderiales</taxon>
        <taxon>Oxalobacteraceae</taxon>
        <taxon>Undibacterium</taxon>
    </lineage>
</organism>
<protein>
    <submittedName>
        <fullName evidence="1">Uncharacterized protein</fullName>
    </submittedName>
</protein>
<dbReference type="Proteomes" id="UP000680067">
    <property type="component" value="Unassembled WGS sequence"/>
</dbReference>
<proteinExistence type="predicted"/>
<evidence type="ECO:0000313" key="1">
    <source>
        <dbReference type="EMBL" id="MBR7782666.1"/>
    </source>
</evidence>
<sequence>MNVCERAYLMRFRVTVKTANAEYNYFAIAAESGAVFDDAYDRFGACGVTVNPLIH</sequence>